<sequence length="198" mass="20406">MIFTKYIIIASLFVIFTIGLYATPDVFAETYTVENAAGSSTPGCEPDCFLPATLTIAPGDTVEFVNNDNAAHTSTAGSPQDGPSGVWDSSLVMVGSSFTTPALETGEYPYYCAVHPWMAGLVIVGEGGTSTPASEPAPEPEATAESSTTSSASNTVENAAGSSTPGCEPDCFIPSTITINPGEMVEFVNNDNAAHTST</sequence>
<dbReference type="Gene3D" id="2.60.40.420">
    <property type="entry name" value="Cupredoxins - blue copper proteins"/>
    <property type="match status" value="2"/>
</dbReference>
<dbReference type="SUPFAM" id="SSF49503">
    <property type="entry name" value="Cupredoxins"/>
    <property type="match status" value="2"/>
</dbReference>
<gene>
    <name evidence="10" type="ORF">METZ01_LOCUS454501</name>
</gene>
<keyword evidence="6" id="KW-0249">Electron transport</keyword>
<evidence type="ECO:0000256" key="6">
    <source>
        <dbReference type="ARBA" id="ARBA00022982"/>
    </source>
</evidence>
<keyword evidence="3" id="KW-0813">Transport</keyword>
<evidence type="ECO:0000256" key="5">
    <source>
        <dbReference type="ARBA" id="ARBA00022764"/>
    </source>
</evidence>
<comment type="cofactor">
    <cofactor evidence="1">
        <name>Cu cation</name>
        <dbReference type="ChEBI" id="CHEBI:23378"/>
    </cofactor>
</comment>
<dbReference type="Pfam" id="PF00127">
    <property type="entry name" value="Copper-bind"/>
    <property type="match status" value="1"/>
</dbReference>
<dbReference type="InterPro" id="IPR000923">
    <property type="entry name" value="BlueCu_1"/>
</dbReference>
<protein>
    <recommendedName>
        <fullName evidence="9">Blue (type 1) copper domain-containing protein</fullName>
    </recommendedName>
</protein>
<evidence type="ECO:0000256" key="3">
    <source>
        <dbReference type="ARBA" id="ARBA00022448"/>
    </source>
</evidence>
<comment type="subcellular location">
    <subcellularLocation>
        <location evidence="2">Periplasm</location>
    </subcellularLocation>
</comment>
<dbReference type="InterPro" id="IPR008972">
    <property type="entry name" value="Cupredoxin"/>
</dbReference>
<evidence type="ECO:0000256" key="1">
    <source>
        <dbReference type="ARBA" id="ARBA00001935"/>
    </source>
</evidence>
<evidence type="ECO:0000259" key="9">
    <source>
        <dbReference type="Pfam" id="PF00127"/>
    </source>
</evidence>
<name>A0A383A1C5_9ZZZZ</name>
<evidence type="ECO:0000256" key="8">
    <source>
        <dbReference type="SAM" id="MobiDB-lite"/>
    </source>
</evidence>
<feature type="region of interest" description="Disordered" evidence="8">
    <location>
        <begin position="129"/>
        <end position="167"/>
    </location>
</feature>
<dbReference type="PRINTS" id="PR00155">
    <property type="entry name" value="AMICYANIN"/>
</dbReference>
<proteinExistence type="predicted"/>
<dbReference type="InterPro" id="IPR052721">
    <property type="entry name" value="ET_Amicyanin"/>
</dbReference>
<dbReference type="GO" id="GO:0005507">
    <property type="term" value="F:copper ion binding"/>
    <property type="evidence" value="ECO:0007669"/>
    <property type="project" value="InterPro"/>
</dbReference>
<reference evidence="10" key="1">
    <citation type="submission" date="2018-05" db="EMBL/GenBank/DDBJ databases">
        <authorList>
            <person name="Lanie J.A."/>
            <person name="Ng W.-L."/>
            <person name="Kazmierczak K.M."/>
            <person name="Andrzejewski T.M."/>
            <person name="Davidsen T.M."/>
            <person name="Wayne K.J."/>
            <person name="Tettelin H."/>
            <person name="Glass J.I."/>
            <person name="Rusch D."/>
            <person name="Podicherti R."/>
            <person name="Tsui H.-C.T."/>
            <person name="Winkler M.E."/>
        </authorList>
    </citation>
    <scope>NUCLEOTIDE SEQUENCE</scope>
</reference>
<feature type="non-terminal residue" evidence="10">
    <location>
        <position position="198"/>
    </location>
</feature>
<dbReference type="EMBL" id="UINC01188431">
    <property type="protein sequence ID" value="SVE01647.1"/>
    <property type="molecule type" value="Genomic_DNA"/>
</dbReference>
<feature type="compositionally biased region" description="Low complexity" evidence="8">
    <location>
        <begin position="129"/>
        <end position="153"/>
    </location>
</feature>
<evidence type="ECO:0000313" key="10">
    <source>
        <dbReference type="EMBL" id="SVE01647.1"/>
    </source>
</evidence>
<organism evidence="10">
    <name type="scientific">marine metagenome</name>
    <dbReference type="NCBI Taxonomy" id="408172"/>
    <lineage>
        <taxon>unclassified sequences</taxon>
        <taxon>metagenomes</taxon>
        <taxon>ecological metagenomes</taxon>
    </lineage>
</organism>
<evidence type="ECO:0000256" key="2">
    <source>
        <dbReference type="ARBA" id="ARBA00004418"/>
    </source>
</evidence>
<keyword evidence="5" id="KW-0574">Periplasm</keyword>
<dbReference type="InterPro" id="IPR002386">
    <property type="entry name" value="Amicyanin/Pseudoazurin"/>
</dbReference>
<feature type="domain" description="Blue (type 1) copper" evidence="9">
    <location>
        <begin position="49"/>
        <end position="124"/>
    </location>
</feature>
<dbReference type="PANTHER" id="PTHR36507">
    <property type="entry name" value="BLL1555 PROTEIN"/>
    <property type="match status" value="1"/>
</dbReference>
<dbReference type="PANTHER" id="PTHR36507:SF1">
    <property type="entry name" value="BLL1555 PROTEIN"/>
    <property type="match status" value="1"/>
</dbReference>
<evidence type="ECO:0000256" key="4">
    <source>
        <dbReference type="ARBA" id="ARBA00022723"/>
    </source>
</evidence>
<dbReference type="AlphaFoldDB" id="A0A383A1C5"/>
<evidence type="ECO:0000256" key="7">
    <source>
        <dbReference type="ARBA" id="ARBA00023008"/>
    </source>
</evidence>
<dbReference type="GO" id="GO:0009055">
    <property type="term" value="F:electron transfer activity"/>
    <property type="evidence" value="ECO:0007669"/>
    <property type="project" value="InterPro"/>
</dbReference>
<keyword evidence="4" id="KW-0479">Metal-binding</keyword>
<accession>A0A383A1C5</accession>
<feature type="compositionally biased region" description="Polar residues" evidence="8">
    <location>
        <begin position="154"/>
        <end position="165"/>
    </location>
</feature>
<keyword evidence="7" id="KW-0186">Copper</keyword>
<dbReference type="GO" id="GO:0042597">
    <property type="term" value="C:periplasmic space"/>
    <property type="evidence" value="ECO:0007669"/>
    <property type="project" value="UniProtKB-SubCell"/>
</dbReference>